<organism evidence="2 3">
    <name type="scientific">Panicum virgatum</name>
    <name type="common">Blackwell switchgrass</name>
    <dbReference type="NCBI Taxonomy" id="38727"/>
    <lineage>
        <taxon>Eukaryota</taxon>
        <taxon>Viridiplantae</taxon>
        <taxon>Streptophyta</taxon>
        <taxon>Embryophyta</taxon>
        <taxon>Tracheophyta</taxon>
        <taxon>Spermatophyta</taxon>
        <taxon>Magnoliopsida</taxon>
        <taxon>Liliopsida</taxon>
        <taxon>Poales</taxon>
        <taxon>Poaceae</taxon>
        <taxon>PACMAD clade</taxon>
        <taxon>Panicoideae</taxon>
        <taxon>Panicodae</taxon>
        <taxon>Paniceae</taxon>
        <taxon>Panicinae</taxon>
        <taxon>Panicum</taxon>
        <taxon>Panicum sect. Hiantes</taxon>
    </lineage>
</organism>
<sequence>MYIKPWLAALIHILCTLALHHGLLCDMAGWLDPVVATHCYIRADTRILRVHLLHSGFRQARLQIPSSQTAMNRQASRRGHRVRHVRLGSLLRLRVRLFGLAAVLVRCLEELNCCPRRWSPATARAHKMLSHADRCPRPGTAERENSFQAEAIADCLEFIKRSYLADDHKTAC</sequence>
<keyword evidence="3" id="KW-1185">Reference proteome</keyword>
<evidence type="ECO:0000313" key="3">
    <source>
        <dbReference type="Proteomes" id="UP000823388"/>
    </source>
</evidence>
<evidence type="ECO:0008006" key="4">
    <source>
        <dbReference type="Google" id="ProtNLM"/>
    </source>
</evidence>
<evidence type="ECO:0000256" key="1">
    <source>
        <dbReference type="SAM" id="SignalP"/>
    </source>
</evidence>
<gene>
    <name evidence="2" type="ORF">PVAP13_1KG099700</name>
</gene>
<reference evidence="2" key="1">
    <citation type="submission" date="2020-05" db="EMBL/GenBank/DDBJ databases">
        <title>WGS assembly of Panicum virgatum.</title>
        <authorList>
            <person name="Lovell J.T."/>
            <person name="Jenkins J."/>
            <person name="Shu S."/>
            <person name="Juenger T.E."/>
            <person name="Schmutz J."/>
        </authorList>
    </citation>
    <scope>NUCLEOTIDE SEQUENCE</scope>
    <source>
        <strain evidence="2">AP13</strain>
    </source>
</reference>
<proteinExistence type="predicted"/>
<keyword evidence="1" id="KW-0732">Signal</keyword>
<feature type="signal peptide" evidence="1">
    <location>
        <begin position="1"/>
        <end position="18"/>
    </location>
</feature>
<comment type="caution">
    <text evidence="2">The sequence shown here is derived from an EMBL/GenBank/DDBJ whole genome shotgun (WGS) entry which is preliminary data.</text>
</comment>
<protein>
    <recommendedName>
        <fullName evidence="4">Secreted protein</fullName>
    </recommendedName>
</protein>
<feature type="chain" id="PRO_5035885720" description="Secreted protein" evidence="1">
    <location>
        <begin position="19"/>
        <end position="172"/>
    </location>
</feature>
<dbReference type="EMBL" id="CM029037">
    <property type="protein sequence ID" value="KAG2656652.1"/>
    <property type="molecule type" value="Genomic_DNA"/>
</dbReference>
<name>A0A8T0X507_PANVG</name>
<evidence type="ECO:0000313" key="2">
    <source>
        <dbReference type="EMBL" id="KAG2656652.1"/>
    </source>
</evidence>
<dbReference type="AlphaFoldDB" id="A0A8T0X507"/>
<dbReference type="Proteomes" id="UP000823388">
    <property type="component" value="Chromosome 1K"/>
</dbReference>
<dbReference type="PANTHER" id="PTHR34996">
    <property type="entry name" value="OS06G0327400 PROTEIN"/>
    <property type="match status" value="1"/>
</dbReference>
<accession>A0A8T0X507</accession>
<dbReference type="PANTHER" id="PTHR34996:SF2">
    <property type="entry name" value="OS02G0193732 PROTEIN"/>
    <property type="match status" value="1"/>
</dbReference>